<dbReference type="OrthoDB" id="73788at2759"/>
<gene>
    <name evidence="1" type="ORF">E3N88_18949</name>
</gene>
<evidence type="ECO:0000313" key="2">
    <source>
        <dbReference type="Proteomes" id="UP000326396"/>
    </source>
</evidence>
<comment type="caution">
    <text evidence="1">The sequence shown here is derived from an EMBL/GenBank/DDBJ whole genome shotgun (WGS) entry which is preliminary data.</text>
</comment>
<reference evidence="1 2" key="1">
    <citation type="submission" date="2019-05" db="EMBL/GenBank/DDBJ databases">
        <title>Mikania micrantha, genome provides insights into the molecular mechanism of rapid growth.</title>
        <authorList>
            <person name="Liu B."/>
        </authorList>
    </citation>
    <scope>NUCLEOTIDE SEQUENCE [LARGE SCALE GENOMIC DNA]</scope>
    <source>
        <strain evidence="1">NLD-2019</strain>
        <tissue evidence="1">Leaf</tissue>
    </source>
</reference>
<evidence type="ECO:0000313" key="1">
    <source>
        <dbReference type="EMBL" id="KAD4982278.1"/>
    </source>
</evidence>
<dbReference type="EMBL" id="SZYD01000010">
    <property type="protein sequence ID" value="KAD4982278.1"/>
    <property type="molecule type" value="Genomic_DNA"/>
</dbReference>
<protein>
    <submittedName>
        <fullName evidence="1">Uncharacterized protein</fullName>
    </submittedName>
</protein>
<sequence>MATADEFDGHTCSRHAPVEFRCGIKKENVVIREVASKAVKDLPNSLQAGVGLDRESLESVGQAINDLGIPVSGIVAQGKEYILAIDYYIENR</sequence>
<name>A0A5N6NNR7_9ASTR</name>
<organism evidence="1 2">
    <name type="scientific">Mikania micrantha</name>
    <name type="common">bitter vine</name>
    <dbReference type="NCBI Taxonomy" id="192012"/>
    <lineage>
        <taxon>Eukaryota</taxon>
        <taxon>Viridiplantae</taxon>
        <taxon>Streptophyta</taxon>
        <taxon>Embryophyta</taxon>
        <taxon>Tracheophyta</taxon>
        <taxon>Spermatophyta</taxon>
        <taxon>Magnoliopsida</taxon>
        <taxon>eudicotyledons</taxon>
        <taxon>Gunneridae</taxon>
        <taxon>Pentapetalae</taxon>
        <taxon>asterids</taxon>
        <taxon>campanulids</taxon>
        <taxon>Asterales</taxon>
        <taxon>Asteraceae</taxon>
        <taxon>Asteroideae</taxon>
        <taxon>Heliantheae alliance</taxon>
        <taxon>Eupatorieae</taxon>
        <taxon>Mikania</taxon>
    </lineage>
</organism>
<dbReference type="Proteomes" id="UP000326396">
    <property type="component" value="Linkage Group LG18"/>
</dbReference>
<keyword evidence="2" id="KW-1185">Reference proteome</keyword>
<dbReference type="AlphaFoldDB" id="A0A5N6NNR7"/>
<proteinExistence type="predicted"/>
<accession>A0A5N6NNR7</accession>